<reference evidence="2 3" key="1">
    <citation type="submission" date="2006-10" db="EMBL/GenBank/DDBJ databases">
        <title>The Genome Sequence of Batrachochytrium dendrobatidis JEL423.</title>
        <authorList>
            <consortium name="The Broad Institute Genome Sequencing Platform"/>
            <person name="Birren B."/>
            <person name="Lander E."/>
            <person name="Galagan J."/>
            <person name="Cuomo C."/>
            <person name="Devon K."/>
            <person name="Jaffe D."/>
            <person name="Butler J."/>
            <person name="Alvarez P."/>
            <person name="Gnerre S."/>
            <person name="Grabherr M."/>
            <person name="Kleber M."/>
            <person name="Mauceli E."/>
            <person name="Brockman W."/>
            <person name="Young S."/>
            <person name="LaButti K."/>
            <person name="Sykes S."/>
            <person name="DeCaprio D."/>
            <person name="Crawford M."/>
            <person name="Koehrsen M."/>
            <person name="Engels R."/>
            <person name="Montgomery P."/>
            <person name="Pearson M."/>
            <person name="Howarth C."/>
            <person name="Larson L."/>
            <person name="White J."/>
            <person name="O'Leary S."/>
            <person name="Kodira C."/>
            <person name="Zeng Q."/>
            <person name="Yandava C."/>
            <person name="Alvarado L."/>
            <person name="Longcore J."/>
            <person name="James T."/>
        </authorList>
    </citation>
    <scope>NUCLEOTIDE SEQUENCE [LARGE SCALE GENOMIC DNA]</scope>
    <source>
        <strain evidence="2 3">JEL423</strain>
    </source>
</reference>
<evidence type="ECO:0000313" key="3">
    <source>
        <dbReference type="Proteomes" id="UP000077115"/>
    </source>
</evidence>
<feature type="compositionally biased region" description="Polar residues" evidence="1">
    <location>
        <begin position="255"/>
        <end position="267"/>
    </location>
</feature>
<dbReference type="VEuPathDB" id="FungiDB:BDEG_26675"/>
<reference evidence="2 3" key="2">
    <citation type="submission" date="2016-05" db="EMBL/GenBank/DDBJ databases">
        <title>Lineage-specific infection strategies underlie the spectrum of fungal disease in amphibians.</title>
        <authorList>
            <person name="Cuomo C.A."/>
            <person name="Farrer R.A."/>
            <person name="James T."/>
            <person name="Longcore J."/>
            <person name="Birren B."/>
        </authorList>
    </citation>
    <scope>NUCLEOTIDE SEQUENCE [LARGE SCALE GENOMIC DNA]</scope>
    <source>
        <strain evidence="2 3">JEL423</strain>
    </source>
</reference>
<feature type="region of interest" description="Disordered" evidence="1">
    <location>
        <begin position="195"/>
        <end position="231"/>
    </location>
</feature>
<gene>
    <name evidence="2" type="ORF">BDEG_26675</name>
</gene>
<feature type="region of interest" description="Disordered" evidence="1">
    <location>
        <begin position="250"/>
        <end position="278"/>
    </location>
</feature>
<dbReference type="OrthoDB" id="2142557at2759"/>
<evidence type="ECO:0008006" key="4">
    <source>
        <dbReference type="Google" id="ProtNLM"/>
    </source>
</evidence>
<protein>
    <recommendedName>
        <fullName evidence="4">K Homology domain-containing protein</fullName>
    </recommendedName>
</protein>
<evidence type="ECO:0000256" key="1">
    <source>
        <dbReference type="SAM" id="MobiDB-lite"/>
    </source>
</evidence>
<name>A0A177WTZ3_BATDL</name>
<sequence>MASSSNNSSCCTPSSGSCSGPVSGWGASPVPHHQSTIHPHLVQPCIQSQYEPHTSQPCYNLQETQYSSLNETKSSQFPASYEQIQDVSGYVYCPPGWNEMRLRTGTDAAAISKIAMDTFTDIAYIKDKNAIQVIGESHDDVYKAQSLLNTLFSLPPVQPKKQWVRPDRPGDWGQCREAPNRGLRQMQSEPALNHNCAPWQVSRQPNGHKLSRNRKSYHQFDGTPSITEHGVYQYSTGSSTHHLQSNRFSAEPTHGFTTEPRNNSASVRRSAIPSGQWR</sequence>
<organism evidence="2 3">
    <name type="scientific">Batrachochytrium dendrobatidis (strain JEL423)</name>
    <dbReference type="NCBI Taxonomy" id="403673"/>
    <lineage>
        <taxon>Eukaryota</taxon>
        <taxon>Fungi</taxon>
        <taxon>Fungi incertae sedis</taxon>
        <taxon>Chytridiomycota</taxon>
        <taxon>Chytridiomycota incertae sedis</taxon>
        <taxon>Chytridiomycetes</taxon>
        <taxon>Rhizophydiales</taxon>
        <taxon>Rhizophydiales incertae sedis</taxon>
        <taxon>Batrachochytrium</taxon>
    </lineage>
</organism>
<dbReference type="EMBL" id="DS022309">
    <property type="protein sequence ID" value="OAJ43306.1"/>
    <property type="molecule type" value="Genomic_DNA"/>
</dbReference>
<proteinExistence type="predicted"/>
<evidence type="ECO:0000313" key="2">
    <source>
        <dbReference type="EMBL" id="OAJ43306.1"/>
    </source>
</evidence>
<dbReference type="AlphaFoldDB" id="A0A177WTZ3"/>
<accession>A0A177WTZ3</accession>
<dbReference type="Proteomes" id="UP000077115">
    <property type="component" value="Unassembled WGS sequence"/>
</dbReference>